<dbReference type="GO" id="GO:0000967">
    <property type="term" value="P:rRNA 5'-end processing"/>
    <property type="evidence" value="ECO:0007669"/>
    <property type="project" value="UniProtKB-UniRule"/>
</dbReference>
<comment type="similarity">
    <text evidence="5">Belongs to the YqgF HJR family.</text>
</comment>
<dbReference type="InterPro" id="IPR005227">
    <property type="entry name" value="YqgF"/>
</dbReference>
<dbReference type="EC" id="3.1.-.-" evidence="5"/>
<dbReference type="AlphaFoldDB" id="A0A1F7XHK5"/>
<comment type="function">
    <text evidence="5">Could be a nuclease involved in processing of the 5'-end of pre-16S rRNA.</text>
</comment>
<dbReference type="EMBL" id="MGFU01000004">
    <property type="protein sequence ID" value="OGM14463.1"/>
    <property type="molecule type" value="Genomic_DNA"/>
</dbReference>
<dbReference type="PANTHER" id="PTHR33317:SF4">
    <property type="entry name" value="POLYNUCLEOTIDYL TRANSFERASE, RIBONUCLEASE H-LIKE SUPERFAMILY PROTEIN"/>
    <property type="match status" value="1"/>
</dbReference>
<evidence type="ECO:0000256" key="1">
    <source>
        <dbReference type="ARBA" id="ARBA00022490"/>
    </source>
</evidence>
<evidence type="ECO:0000313" key="8">
    <source>
        <dbReference type="Proteomes" id="UP000179013"/>
    </source>
</evidence>
<evidence type="ECO:0000259" key="6">
    <source>
        <dbReference type="SMART" id="SM00732"/>
    </source>
</evidence>
<evidence type="ECO:0000313" key="7">
    <source>
        <dbReference type="EMBL" id="OGM14463.1"/>
    </source>
</evidence>
<evidence type="ECO:0000256" key="3">
    <source>
        <dbReference type="ARBA" id="ARBA00022722"/>
    </source>
</evidence>
<dbReference type="InterPro" id="IPR006641">
    <property type="entry name" value="YqgF/RNaseH-like_dom"/>
</dbReference>
<keyword evidence="3 5" id="KW-0540">Nuclease</keyword>
<dbReference type="InterPro" id="IPR037027">
    <property type="entry name" value="YqgF/RNaseH-like_dom_sf"/>
</dbReference>
<dbReference type="Pfam" id="PF03652">
    <property type="entry name" value="RuvX"/>
    <property type="match status" value="1"/>
</dbReference>
<accession>A0A1F7XHK5</accession>
<dbReference type="InterPro" id="IPR012337">
    <property type="entry name" value="RNaseH-like_sf"/>
</dbReference>
<keyword evidence="2 5" id="KW-0690">Ribosome biogenesis</keyword>
<dbReference type="NCBIfam" id="TIGR00250">
    <property type="entry name" value="RNAse_H_YqgF"/>
    <property type="match status" value="1"/>
</dbReference>
<dbReference type="Gene3D" id="3.30.420.140">
    <property type="entry name" value="YqgF/RNase H-like domain"/>
    <property type="match status" value="1"/>
</dbReference>
<dbReference type="Proteomes" id="UP000179013">
    <property type="component" value="Unassembled WGS sequence"/>
</dbReference>
<proteinExistence type="inferred from homology"/>
<dbReference type="CDD" id="cd16964">
    <property type="entry name" value="YqgF"/>
    <property type="match status" value="1"/>
</dbReference>
<keyword evidence="1 5" id="KW-0963">Cytoplasm</keyword>
<comment type="subcellular location">
    <subcellularLocation>
        <location evidence="5">Cytoplasm</location>
    </subcellularLocation>
</comment>
<dbReference type="SUPFAM" id="SSF53098">
    <property type="entry name" value="Ribonuclease H-like"/>
    <property type="match status" value="1"/>
</dbReference>
<dbReference type="GO" id="GO:0005829">
    <property type="term" value="C:cytosol"/>
    <property type="evidence" value="ECO:0007669"/>
    <property type="project" value="TreeGrafter"/>
</dbReference>
<dbReference type="GO" id="GO:0004518">
    <property type="term" value="F:nuclease activity"/>
    <property type="evidence" value="ECO:0007669"/>
    <property type="project" value="UniProtKB-KW"/>
</dbReference>
<dbReference type="SMART" id="SM00732">
    <property type="entry name" value="YqgFc"/>
    <property type="match status" value="1"/>
</dbReference>
<evidence type="ECO:0000256" key="4">
    <source>
        <dbReference type="ARBA" id="ARBA00022801"/>
    </source>
</evidence>
<protein>
    <recommendedName>
        <fullName evidence="5">Putative pre-16S rRNA nuclease</fullName>
        <ecNumber evidence="5">3.1.-.-</ecNumber>
    </recommendedName>
</protein>
<organism evidence="7 8">
    <name type="scientific">Candidatus Woesebacteria bacterium RBG_16_39_8b</name>
    <dbReference type="NCBI Taxonomy" id="1802482"/>
    <lineage>
        <taxon>Bacteria</taxon>
        <taxon>Candidatus Woeseibacteriota</taxon>
    </lineage>
</organism>
<evidence type="ECO:0000256" key="2">
    <source>
        <dbReference type="ARBA" id="ARBA00022517"/>
    </source>
</evidence>
<keyword evidence="4 5" id="KW-0378">Hydrolase</keyword>
<gene>
    <name evidence="7" type="ORF">A2V80_00730</name>
</gene>
<name>A0A1F7XHK5_9BACT</name>
<evidence type="ECO:0000256" key="5">
    <source>
        <dbReference type="HAMAP-Rule" id="MF_00651"/>
    </source>
</evidence>
<comment type="caution">
    <text evidence="7">The sequence shown here is derived from an EMBL/GenBank/DDBJ whole genome shotgun (WGS) entry which is preliminary data.</text>
</comment>
<dbReference type="GO" id="GO:0016788">
    <property type="term" value="F:hydrolase activity, acting on ester bonds"/>
    <property type="evidence" value="ECO:0007669"/>
    <property type="project" value="UniProtKB-UniRule"/>
</dbReference>
<dbReference type="HAMAP" id="MF_00651">
    <property type="entry name" value="Nuclease_YqgF"/>
    <property type="match status" value="1"/>
</dbReference>
<sequence>MRILAIDYGRKKIGLAVGDTETRFAEPHSVIKFNTPEEAIDKVAKVSRVSKVSRAVLGISEGKMAEETKEFGEKLKEELKIPVVYQDETLTTNEAQVLSIDAGIKRKKRRALEDAYSATLILQSYLDLRKR</sequence>
<dbReference type="PANTHER" id="PTHR33317">
    <property type="entry name" value="POLYNUCLEOTIDYL TRANSFERASE, RIBONUCLEASE H-LIKE SUPERFAMILY PROTEIN"/>
    <property type="match status" value="1"/>
</dbReference>
<reference evidence="7 8" key="1">
    <citation type="journal article" date="2016" name="Nat. Commun.">
        <title>Thousands of microbial genomes shed light on interconnected biogeochemical processes in an aquifer system.</title>
        <authorList>
            <person name="Anantharaman K."/>
            <person name="Brown C.T."/>
            <person name="Hug L.A."/>
            <person name="Sharon I."/>
            <person name="Castelle C.J."/>
            <person name="Probst A.J."/>
            <person name="Thomas B.C."/>
            <person name="Singh A."/>
            <person name="Wilkins M.J."/>
            <person name="Karaoz U."/>
            <person name="Brodie E.L."/>
            <person name="Williams K.H."/>
            <person name="Hubbard S.S."/>
            <person name="Banfield J.F."/>
        </authorList>
    </citation>
    <scope>NUCLEOTIDE SEQUENCE [LARGE SCALE GENOMIC DNA]</scope>
</reference>
<feature type="domain" description="YqgF/RNase H-like" evidence="6">
    <location>
        <begin position="1"/>
        <end position="95"/>
    </location>
</feature>